<reference evidence="1" key="1">
    <citation type="submission" date="2022-08" db="EMBL/GenBank/DDBJ databases">
        <authorList>
            <person name="Gutierrez-Valencia J."/>
        </authorList>
    </citation>
    <scope>NUCLEOTIDE SEQUENCE</scope>
</reference>
<proteinExistence type="predicted"/>
<dbReference type="EMBL" id="CAMGYJ010000003">
    <property type="protein sequence ID" value="CAI0393494.1"/>
    <property type="molecule type" value="Genomic_DNA"/>
</dbReference>
<name>A0AAV0I7I3_9ROSI</name>
<dbReference type="Proteomes" id="UP001154282">
    <property type="component" value="Unassembled WGS sequence"/>
</dbReference>
<sequence length="104" mass="12208">MRANTNDHQLEHSLLFYNAEFDKRWWNQVTCDPYPYEVVELHRLRHPEDHETRLCKGGLHLLAHRGVAPAGLILEAILIWSNKFQHPRLKPSRSSMASTYATKF</sequence>
<evidence type="ECO:0000313" key="1">
    <source>
        <dbReference type="EMBL" id="CAI0393494.1"/>
    </source>
</evidence>
<keyword evidence="2" id="KW-1185">Reference proteome</keyword>
<evidence type="ECO:0000313" key="2">
    <source>
        <dbReference type="Proteomes" id="UP001154282"/>
    </source>
</evidence>
<organism evidence="1 2">
    <name type="scientific">Linum tenue</name>
    <dbReference type="NCBI Taxonomy" id="586396"/>
    <lineage>
        <taxon>Eukaryota</taxon>
        <taxon>Viridiplantae</taxon>
        <taxon>Streptophyta</taxon>
        <taxon>Embryophyta</taxon>
        <taxon>Tracheophyta</taxon>
        <taxon>Spermatophyta</taxon>
        <taxon>Magnoliopsida</taxon>
        <taxon>eudicotyledons</taxon>
        <taxon>Gunneridae</taxon>
        <taxon>Pentapetalae</taxon>
        <taxon>rosids</taxon>
        <taxon>fabids</taxon>
        <taxon>Malpighiales</taxon>
        <taxon>Linaceae</taxon>
        <taxon>Linum</taxon>
    </lineage>
</organism>
<accession>A0AAV0I7I3</accession>
<comment type="caution">
    <text evidence="1">The sequence shown here is derived from an EMBL/GenBank/DDBJ whole genome shotgun (WGS) entry which is preliminary data.</text>
</comment>
<protein>
    <submittedName>
        <fullName evidence="1">Uncharacterized protein</fullName>
    </submittedName>
</protein>
<dbReference type="AlphaFoldDB" id="A0AAV0I7I3"/>
<gene>
    <name evidence="1" type="ORF">LITE_LOCUS7953</name>
</gene>